<dbReference type="EMBL" id="CP036282">
    <property type="protein sequence ID" value="QDL52712.1"/>
    <property type="molecule type" value="Genomic_DNA"/>
</dbReference>
<evidence type="ECO:0000256" key="3">
    <source>
        <dbReference type="ARBA" id="ARBA00022630"/>
    </source>
</evidence>
<dbReference type="PROSITE" id="PS00624">
    <property type="entry name" value="GMC_OXRED_2"/>
    <property type="match status" value="1"/>
</dbReference>
<gene>
    <name evidence="7" type="ORF">EXZ61_00170</name>
</gene>
<reference evidence="8" key="2">
    <citation type="journal article" date="2020" name="Int. J. Syst. Evol. Microbiol.">
        <title>Genomic insights into a novel species Rhodoferax aquaticus sp. nov., isolated from freshwater.</title>
        <authorList>
            <person name="Li T."/>
            <person name="Zhuo Y."/>
            <person name="Jin C.Z."/>
            <person name="Wu X."/>
            <person name="Ko S.R."/>
            <person name="Jin F.J."/>
            <person name="Ahn C.Y."/>
            <person name="Oh H.M."/>
            <person name="Lee H.G."/>
            <person name="Jin L."/>
        </authorList>
    </citation>
    <scope>NUCLEOTIDE SEQUENCE [LARGE SCALE GENOMIC DNA]</scope>
    <source>
        <strain evidence="8">Gr-4</strain>
    </source>
</reference>
<dbReference type="AlphaFoldDB" id="A0A515EJ72"/>
<dbReference type="PIRSF" id="PIRSF000137">
    <property type="entry name" value="Alcohol_oxidase"/>
    <property type="match status" value="1"/>
</dbReference>
<dbReference type="InterPro" id="IPR007867">
    <property type="entry name" value="GMC_OxRtase_C"/>
</dbReference>
<dbReference type="GO" id="GO:0016614">
    <property type="term" value="F:oxidoreductase activity, acting on CH-OH group of donors"/>
    <property type="evidence" value="ECO:0007669"/>
    <property type="project" value="InterPro"/>
</dbReference>
<dbReference type="InterPro" id="IPR012132">
    <property type="entry name" value="GMC_OxRdtase"/>
</dbReference>
<accession>A0A515EJ72</accession>
<dbReference type="PANTHER" id="PTHR11552:SF147">
    <property type="entry name" value="CHOLINE DEHYDROGENASE, MITOCHONDRIAL"/>
    <property type="match status" value="1"/>
</dbReference>
<evidence type="ECO:0000313" key="7">
    <source>
        <dbReference type="EMBL" id="QDL52712.1"/>
    </source>
</evidence>
<reference evidence="8" key="1">
    <citation type="submission" date="2019-02" db="EMBL/GenBank/DDBJ databases">
        <title>Complete genome sequence of Rhodoferax sp. Gr-4.</title>
        <authorList>
            <person name="Jin L."/>
        </authorList>
    </citation>
    <scope>NUCLEOTIDE SEQUENCE [LARGE SCALE GENOMIC DNA]</scope>
    <source>
        <strain evidence="8">Gr-4</strain>
    </source>
</reference>
<dbReference type="GO" id="GO:0050660">
    <property type="term" value="F:flavin adenine dinucleotide binding"/>
    <property type="evidence" value="ECO:0007669"/>
    <property type="project" value="InterPro"/>
</dbReference>
<evidence type="ECO:0000256" key="2">
    <source>
        <dbReference type="ARBA" id="ARBA00010790"/>
    </source>
</evidence>
<evidence type="ECO:0000313" key="8">
    <source>
        <dbReference type="Proteomes" id="UP000317365"/>
    </source>
</evidence>
<comment type="similarity">
    <text evidence="2">Belongs to the GMC oxidoreductase family.</text>
</comment>
<keyword evidence="8" id="KW-1185">Reference proteome</keyword>
<evidence type="ECO:0000259" key="6">
    <source>
        <dbReference type="PROSITE" id="PS00624"/>
    </source>
</evidence>
<dbReference type="Gene3D" id="3.50.50.60">
    <property type="entry name" value="FAD/NAD(P)-binding domain"/>
    <property type="match status" value="1"/>
</dbReference>
<name>A0A515EJ72_9BURK</name>
<evidence type="ECO:0000256" key="4">
    <source>
        <dbReference type="ARBA" id="ARBA00022827"/>
    </source>
</evidence>
<dbReference type="InterPro" id="IPR036188">
    <property type="entry name" value="FAD/NAD-bd_sf"/>
</dbReference>
<proteinExistence type="inferred from homology"/>
<keyword evidence="4 5" id="KW-0274">FAD</keyword>
<dbReference type="InterPro" id="IPR000172">
    <property type="entry name" value="GMC_OxRdtase_N"/>
</dbReference>
<dbReference type="SUPFAM" id="SSF51905">
    <property type="entry name" value="FAD/NAD(P)-binding domain"/>
    <property type="match status" value="1"/>
</dbReference>
<dbReference type="SUPFAM" id="SSF54373">
    <property type="entry name" value="FAD-linked reductases, C-terminal domain"/>
    <property type="match status" value="1"/>
</dbReference>
<protein>
    <submittedName>
        <fullName evidence="7">Glucose-methanol-choline oxidoreductase</fullName>
    </submittedName>
</protein>
<feature type="domain" description="Glucose-methanol-choline oxidoreductase N-terminal" evidence="6">
    <location>
        <begin position="256"/>
        <end position="270"/>
    </location>
</feature>
<dbReference type="RefSeq" id="WP_142808164.1">
    <property type="nucleotide sequence ID" value="NZ_CP036282.1"/>
</dbReference>
<dbReference type="Pfam" id="PF05199">
    <property type="entry name" value="GMC_oxred_C"/>
    <property type="match status" value="1"/>
</dbReference>
<dbReference type="Proteomes" id="UP000317365">
    <property type="component" value="Chromosome"/>
</dbReference>
<dbReference type="Pfam" id="PF00732">
    <property type="entry name" value="GMC_oxred_N"/>
    <property type="match status" value="1"/>
</dbReference>
<feature type="binding site" evidence="5">
    <location>
        <position position="85"/>
    </location>
    <ligand>
        <name>FAD</name>
        <dbReference type="ChEBI" id="CHEBI:57692"/>
    </ligand>
</feature>
<dbReference type="Gene3D" id="3.30.560.10">
    <property type="entry name" value="Glucose Oxidase, domain 3"/>
    <property type="match status" value="1"/>
</dbReference>
<organism evidence="7 8">
    <name type="scientific">Rhodoferax aquaticus</name>
    <dbReference type="NCBI Taxonomy" id="2527691"/>
    <lineage>
        <taxon>Bacteria</taxon>
        <taxon>Pseudomonadati</taxon>
        <taxon>Pseudomonadota</taxon>
        <taxon>Betaproteobacteria</taxon>
        <taxon>Burkholderiales</taxon>
        <taxon>Comamonadaceae</taxon>
        <taxon>Rhodoferax</taxon>
    </lineage>
</organism>
<keyword evidence="3" id="KW-0285">Flavoprotein</keyword>
<dbReference type="KEGG" id="rhg:EXZ61_00170"/>
<sequence>MTNTTFDYIVVGGGSAGCVVASRLTEDPKVTVCLLEVGGEDTSVFIHCPLGVAAIAQTGQDMWKFETVPQLGLNGRKGYQPRGKVMGGSSSINAMVYTRGNRNDYDGWAAQGNPGWGYQDVLPYFKRSENNECFGATDYRGVGGPLNVAHLRSPSPVNDAFIKACNERGIPTNPDYNGPQQYGVSKGQTTQINGERCSAAKAYITPHRSRPNLTVITKALASRVLMEDKRAVGVQYQQGGSTKEVRARKEVVLSGGAYGSPQLLMLSGIGPKHHLAQHGIAVQHELPGVGQNLQDHITTCLIYRTPHTEVSFGISFKGAWAMLKSVFEWRNKRTGLLTSCVSETQGFISTEGNTEHPDIQLAMCVGIIDDHTRKMHLGHGYTLHVTLMRPKSRGSVRLRSTNPADSLDIDPAFLQDPDDMARLVKGTQLGHDIMEAPALSYYRGGMLYPVDRNDTKQVEAFLREHSDTEYHPIGTCKMGPANDPLAVVDAELRVHGLQGLRVVDASVMPCLTTGNTNAPTIMIGEKAADCIKAAAST</sequence>
<evidence type="ECO:0000256" key="1">
    <source>
        <dbReference type="ARBA" id="ARBA00001974"/>
    </source>
</evidence>
<evidence type="ECO:0000256" key="5">
    <source>
        <dbReference type="PIRSR" id="PIRSR000137-2"/>
    </source>
</evidence>
<feature type="binding site" evidence="5">
    <location>
        <begin position="93"/>
        <end position="96"/>
    </location>
    <ligand>
        <name>FAD</name>
        <dbReference type="ChEBI" id="CHEBI:57692"/>
    </ligand>
</feature>
<dbReference type="PANTHER" id="PTHR11552">
    <property type="entry name" value="GLUCOSE-METHANOL-CHOLINE GMC OXIDOREDUCTASE"/>
    <property type="match status" value="1"/>
</dbReference>
<comment type="cofactor">
    <cofactor evidence="1 5">
        <name>FAD</name>
        <dbReference type="ChEBI" id="CHEBI:57692"/>
    </cofactor>
</comment>